<evidence type="ECO:0000256" key="8">
    <source>
        <dbReference type="ARBA" id="ARBA00022759"/>
    </source>
</evidence>
<dbReference type="PANTHER" id="PTHR12553">
    <property type="entry name" value="ZINC PHOSPHODIESTERASE ELAC PROTEIN 2"/>
    <property type="match status" value="1"/>
</dbReference>
<dbReference type="InterPro" id="IPR047151">
    <property type="entry name" value="RNZ2-like"/>
</dbReference>
<dbReference type="OrthoDB" id="527344at2759"/>
<sequence>MRWHIRVVSGLTSDTEPCISVHFDTAHYLFNCGEGTTRSFIQQKYGIKKSKAIFLTQMKVSRLGGLTGETIPGVIFRLNQSLHSGMLMSLADAGVTGVDVLGPPGLNHFLASVRSYVFRAKLQGEAYARALQNVRSEIIQMVGQSVVEHSTLAILPL</sequence>
<dbReference type="GO" id="GO:0046872">
    <property type="term" value="F:metal ion binding"/>
    <property type="evidence" value="ECO:0007669"/>
    <property type="project" value="UniProtKB-KW"/>
</dbReference>
<comment type="catalytic activity">
    <reaction evidence="1">
        <text>Endonucleolytic cleavage of RNA, removing extra 3' nucleotides from tRNA precursor, generating 3' termini of tRNAs. A 3'-hydroxy group is left at the tRNA terminus and a 5'-phosphoryl group is left at the trailer molecule.</text>
        <dbReference type="EC" id="3.1.26.11"/>
    </reaction>
</comment>
<dbReference type="STRING" id="983506.L8WGG6"/>
<keyword evidence="8" id="KW-0255">Endonuclease</keyword>
<comment type="similarity">
    <text evidence="3">Belongs to the RNase Z family.</text>
</comment>
<proteinExistence type="inferred from homology"/>
<evidence type="ECO:0000256" key="9">
    <source>
        <dbReference type="ARBA" id="ARBA00022801"/>
    </source>
</evidence>
<evidence type="ECO:0000256" key="4">
    <source>
        <dbReference type="ARBA" id="ARBA00012477"/>
    </source>
</evidence>
<evidence type="ECO:0000256" key="3">
    <source>
        <dbReference type="ARBA" id="ARBA00007823"/>
    </source>
</evidence>
<evidence type="ECO:0000313" key="12">
    <source>
        <dbReference type="EMBL" id="ELU35792.1"/>
    </source>
</evidence>
<evidence type="ECO:0000256" key="7">
    <source>
        <dbReference type="ARBA" id="ARBA00022723"/>
    </source>
</evidence>
<comment type="caution">
    <text evidence="12">The sequence shown here is derived from an EMBL/GenBank/DDBJ whole genome shotgun (WGS) entry which is preliminary data.</text>
</comment>
<dbReference type="EMBL" id="AFRT01005289">
    <property type="protein sequence ID" value="ELU35792.1"/>
    <property type="molecule type" value="Genomic_DNA"/>
</dbReference>
<gene>
    <name evidence="12" type="ORF">AG1IA_10178</name>
</gene>
<name>L8WGG6_THACA</name>
<feature type="domain" description="tRNase Z endonuclease" evidence="11">
    <location>
        <begin position="7"/>
        <end position="65"/>
    </location>
</feature>
<dbReference type="PANTHER" id="PTHR12553:SF49">
    <property type="entry name" value="ZINC PHOSPHODIESTERASE ELAC PROTEIN 2"/>
    <property type="match status" value="1"/>
</dbReference>
<dbReference type="Gene3D" id="3.60.15.10">
    <property type="entry name" value="Ribonuclease Z/Hydroxyacylglutathione hydrolase-like"/>
    <property type="match status" value="1"/>
</dbReference>
<dbReference type="Pfam" id="PF13691">
    <property type="entry name" value="Lactamase_B_4"/>
    <property type="match status" value="1"/>
</dbReference>
<evidence type="ECO:0000256" key="6">
    <source>
        <dbReference type="ARBA" id="ARBA00022722"/>
    </source>
</evidence>
<evidence type="ECO:0000256" key="1">
    <source>
        <dbReference type="ARBA" id="ARBA00000402"/>
    </source>
</evidence>
<dbReference type="AlphaFoldDB" id="L8WGG6"/>
<dbReference type="InterPro" id="IPR027794">
    <property type="entry name" value="tRNase_Z_dom"/>
</dbReference>
<evidence type="ECO:0000313" key="13">
    <source>
        <dbReference type="Proteomes" id="UP000011668"/>
    </source>
</evidence>
<comment type="cofactor">
    <cofactor evidence="2">
        <name>Zn(2+)</name>
        <dbReference type="ChEBI" id="CHEBI:29105"/>
    </cofactor>
</comment>
<evidence type="ECO:0000259" key="11">
    <source>
        <dbReference type="Pfam" id="PF13691"/>
    </source>
</evidence>
<dbReference type="GO" id="GO:1990180">
    <property type="term" value="P:mitochondrial tRNA 3'-end processing"/>
    <property type="evidence" value="ECO:0007669"/>
    <property type="project" value="TreeGrafter"/>
</dbReference>
<keyword evidence="13" id="KW-1185">Reference proteome</keyword>
<keyword evidence="5" id="KW-0819">tRNA processing</keyword>
<keyword evidence="10" id="KW-0862">Zinc</keyword>
<dbReference type="Proteomes" id="UP000011668">
    <property type="component" value="Unassembled WGS sequence"/>
</dbReference>
<evidence type="ECO:0000256" key="2">
    <source>
        <dbReference type="ARBA" id="ARBA00001947"/>
    </source>
</evidence>
<protein>
    <recommendedName>
        <fullName evidence="4">ribonuclease Z</fullName>
        <ecNumber evidence="4">3.1.26.11</ecNumber>
    </recommendedName>
</protein>
<dbReference type="HOGENOM" id="CLU_1679142_0_0_1"/>
<organism evidence="12 13">
    <name type="scientific">Thanatephorus cucumeris (strain AG1-IA)</name>
    <name type="common">Rice sheath blight fungus</name>
    <name type="synonym">Rhizoctonia solani</name>
    <dbReference type="NCBI Taxonomy" id="983506"/>
    <lineage>
        <taxon>Eukaryota</taxon>
        <taxon>Fungi</taxon>
        <taxon>Dikarya</taxon>
        <taxon>Basidiomycota</taxon>
        <taxon>Agaricomycotina</taxon>
        <taxon>Agaricomycetes</taxon>
        <taxon>Cantharellales</taxon>
        <taxon>Ceratobasidiaceae</taxon>
        <taxon>Rhizoctonia</taxon>
        <taxon>Rhizoctonia solani AG-1</taxon>
    </lineage>
</organism>
<accession>L8WGG6</accession>
<evidence type="ECO:0000256" key="5">
    <source>
        <dbReference type="ARBA" id="ARBA00022694"/>
    </source>
</evidence>
<dbReference type="SUPFAM" id="SSF56281">
    <property type="entry name" value="Metallo-hydrolase/oxidoreductase"/>
    <property type="match status" value="1"/>
</dbReference>
<evidence type="ECO:0000256" key="10">
    <source>
        <dbReference type="ARBA" id="ARBA00022833"/>
    </source>
</evidence>
<dbReference type="InterPro" id="IPR036866">
    <property type="entry name" value="RibonucZ/Hydroxyglut_hydro"/>
</dbReference>
<dbReference type="EC" id="3.1.26.11" evidence="4"/>
<keyword evidence="7" id="KW-0479">Metal-binding</keyword>
<reference evidence="12 13" key="1">
    <citation type="journal article" date="2013" name="Nat. Commun.">
        <title>The evolution and pathogenic mechanisms of the rice sheath blight pathogen.</title>
        <authorList>
            <person name="Zheng A."/>
            <person name="Lin R."/>
            <person name="Xu L."/>
            <person name="Qin P."/>
            <person name="Tang C."/>
            <person name="Ai P."/>
            <person name="Zhang D."/>
            <person name="Liu Y."/>
            <person name="Sun Z."/>
            <person name="Feng H."/>
            <person name="Wang Y."/>
            <person name="Chen Y."/>
            <person name="Liang X."/>
            <person name="Fu R."/>
            <person name="Li Q."/>
            <person name="Zhang J."/>
            <person name="Yu X."/>
            <person name="Xie Z."/>
            <person name="Ding L."/>
            <person name="Guan P."/>
            <person name="Tang J."/>
            <person name="Liang Y."/>
            <person name="Wang S."/>
            <person name="Deng Q."/>
            <person name="Li S."/>
            <person name="Zhu J."/>
            <person name="Wang L."/>
            <person name="Liu H."/>
            <person name="Li P."/>
        </authorList>
    </citation>
    <scope>NUCLEOTIDE SEQUENCE [LARGE SCALE GENOMIC DNA]</scope>
    <source>
        <strain evidence="13">AG-1 IA</strain>
    </source>
</reference>
<dbReference type="GO" id="GO:0005739">
    <property type="term" value="C:mitochondrion"/>
    <property type="evidence" value="ECO:0007669"/>
    <property type="project" value="TreeGrafter"/>
</dbReference>
<keyword evidence="9" id="KW-0378">Hydrolase</keyword>
<dbReference type="GO" id="GO:0042781">
    <property type="term" value="F:3'-tRNA processing endoribonuclease activity"/>
    <property type="evidence" value="ECO:0007669"/>
    <property type="project" value="UniProtKB-EC"/>
</dbReference>
<keyword evidence="6" id="KW-0540">Nuclease</keyword>